<dbReference type="InterPro" id="IPR036365">
    <property type="entry name" value="PGBD-like_sf"/>
</dbReference>
<feature type="domain" description="MurNAc-LAA" evidence="2">
    <location>
        <begin position="252"/>
        <end position="367"/>
    </location>
</feature>
<dbReference type="Pfam" id="PF01471">
    <property type="entry name" value="PG_binding_1"/>
    <property type="match status" value="2"/>
</dbReference>
<evidence type="ECO:0000313" key="4">
    <source>
        <dbReference type="EMBL" id="KGF17155.1"/>
    </source>
</evidence>
<dbReference type="InterPro" id="IPR036366">
    <property type="entry name" value="PGBDSf"/>
</dbReference>
<dbReference type="AlphaFoldDB" id="A0A096A899"/>
<dbReference type="RefSeq" id="WP_035121639.1">
    <property type="nucleotide sequence ID" value="NZ_JRNE01000042.1"/>
</dbReference>
<dbReference type="eggNOG" id="COG3409">
    <property type="taxonomic scope" value="Bacteria"/>
</dbReference>
<dbReference type="InterPro" id="IPR002477">
    <property type="entry name" value="Peptidoglycan-bd-like"/>
</dbReference>
<dbReference type="GO" id="GO:0008745">
    <property type="term" value="F:N-acetylmuramoyl-L-alanine amidase activity"/>
    <property type="evidence" value="ECO:0007669"/>
    <property type="project" value="InterPro"/>
</dbReference>
<dbReference type="SUPFAM" id="SSF47090">
    <property type="entry name" value="PGBD-like"/>
    <property type="match status" value="2"/>
</dbReference>
<gene>
    <name evidence="3" type="ORF">HMPREF1650_05205</name>
    <name evidence="4" type="ORF">HMPREF1650_05530</name>
</gene>
<dbReference type="PANTHER" id="PTHR30404:SF0">
    <property type="entry name" value="N-ACETYLMURAMOYL-L-ALANINE AMIDASE AMIC"/>
    <property type="match status" value="1"/>
</dbReference>
<reference evidence="3 5" key="1">
    <citation type="submission" date="2014-07" db="EMBL/GenBank/DDBJ databases">
        <authorList>
            <person name="McCorrison J."/>
            <person name="Sanka R."/>
            <person name="Torralba M."/>
            <person name="Gillis M."/>
            <person name="Haft D.H."/>
            <person name="Methe B."/>
            <person name="Sutton G."/>
            <person name="Nelson K.E."/>
        </authorList>
    </citation>
    <scope>NUCLEOTIDE SEQUENCE [LARGE SCALE GENOMIC DNA]</scope>
    <source>
        <strain evidence="3 5">DNF00450</strain>
    </source>
</reference>
<dbReference type="eggNOG" id="COG0860">
    <property type="taxonomic scope" value="Bacteria"/>
</dbReference>
<dbReference type="InterPro" id="IPR050695">
    <property type="entry name" value="N-acetylmuramoyl_amidase_3"/>
</dbReference>
<sequence length="395" mass="43142">MREYLQVGERSPRVAEVRTALARLGLMPGYAGDAVQQDSPQWSGDDDLFDEELRDALLAFQQSRGICADGVIRDSTLKTLREASYVLGARVLSHDPLAPMTGDDIGKLQGILQELGFFDTRVDGHFGPLTDAAVREYQLNYGLEPDGICGPVTFRALSYLGRRVTGGSHVAMHERELVRAAGPKLSGKRVVIDPGCSNADPGMTVEGPYGPITEEEILWDLASRVEGRLVAAGAETILSRPRTADPSIEERAEMANAFGADVMISLRADRYPNERASGLATFYFGSIVGNSSILGEQLSGLIQREIVARTPLVDCRTHARTWDLMRLTRMPTVEVVVGYLTNAQDVAVLTSPDQRDQIAEAIVVGVKRLYLTEEDDQPLTGTYSFVELLEAEKDA</sequence>
<dbReference type="SUPFAM" id="SSF53187">
    <property type="entry name" value="Zn-dependent exopeptidases"/>
    <property type="match status" value="1"/>
</dbReference>
<dbReference type="InterPro" id="IPR002508">
    <property type="entry name" value="MurNAc-LAA_cat"/>
</dbReference>
<protein>
    <submittedName>
        <fullName evidence="3">N-acetylmuramoyl-L-alanine amidase</fullName>
    </submittedName>
</protein>
<name>A0A096A899_9CORY</name>
<dbReference type="GO" id="GO:0009253">
    <property type="term" value="P:peptidoglycan catabolic process"/>
    <property type="evidence" value="ECO:0007669"/>
    <property type="project" value="InterPro"/>
</dbReference>
<dbReference type="PANTHER" id="PTHR30404">
    <property type="entry name" value="N-ACETYLMURAMOYL-L-ALANINE AMIDASE"/>
    <property type="match status" value="1"/>
</dbReference>
<dbReference type="Proteomes" id="UP000029548">
    <property type="component" value="Unassembled WGS sequence"/>
</dbReference>
<dbReference type="SMART" id="SM00646">
    <property type="entry name" value="Ami_3"/>
    <property type="match status" value="1"/>
</dbReference>
<dbReference type="Pfam" id="PF01520">
    <property type="entry name" value="Amidase_3"/>
    <property type="match status" value="1"/>
</dbReference>
<accession>A0A096A899</accession>
<dbReference type="EMBL" id="JRNE01000042">
    <property type="protein sequence ID" value="KGF17155.1"/>
    <property type="molecule type" value="Genomic_DNA"/>
</dbReference>
<dbReference type="Gene3D" id="1.10.101.10">
    <property type="entry name" value="PGBD-like superfamily/PGBD"/>
    <property type="match status" value="2"/>
</dbReference>
<evidence type="ECO:0000256" key="1">
    <source>
        <dbReference type="ARBA" id="ARBA00022801"/>
    </source>
</evidence>
<dbReference type="Gene3D" id="3.40.630.40">
    <property type="entry name" value="Zn-dependent exopeptidases"/>
    <property type="match status" value="1"/>
</dbReference>
<dbReference type="EMBL" id="JRNE01000042">
    <property type="protein sequence ID" value="KGF17109.1"/>
    <property type="molecule type" value="Genomic_DNA"/>
</dbReference>
<organism evidence="3 5">
    <name type="scientific">Corynebacterium freneyi DNF00450</name>
    <dbReference type="NCBI Taxonomy" id="1287475"/>
    <lineage>
        <taxon>Bacteria</taxon>
        <taxon>Bacillati</taxon>
        <taxon>Actinomycetota</taxon>
        <taxon>Actinomycetes</taxon>
        <taxon>Mycobacteriales</taxon>
        <taxon>Corynebacteriaceae</taxon>
        <taxon>Corynebacterium</taxon>
    </lineage>
</organism>
<evidence type="ECO:0000313" key="5">
    <source>
        <dbReference type="Proteomes" id="UP000029548"/>
    </source>
</evidence>
<comment type="caution">
    <text evidence="3">The sequence shown here is derived from an EMBL/GenBank/DDBJ whole genome shotgun (WGS) entry which is preliminary data.</text>
</comment>
<keyword evidence="1" id="KW-0378">Hydrolase</keyword>
<evidence type="ECO:0000259" key="2">
    <source>
        <dbReference type="SMART" id="SM00646"/>
    </source>
</evidence>
<dbReference type="CDD" id="cd02696">
    <property type="entry name" value="MurNAc-LAA"/>
    <property type="match status" value="1"/>
</dbReference>
<evidence type="ECO:0000313" key="3">
    <source>
        <dbReference type="EMBL" id="KGF17109.1"/>
    </source>
</evidence>
<proteinExistence type="predicted"/>
<dbReference type="GO" id="GO:0030288">
    <property type="term" value="C:outer membrane-bounded periplasmic space"/>
    <property type="evidence" value="ECO:0007669"/>
    <property type="project" value="TreeGrafter"/>
</dbReference>